<dbReference type="InterPro" id="IPR029068">
    <property type="entry name" value="Glyas_Bleomycin-R_OHBP_Dase"/>
</dbReference>
<organism evidence="2 3">
    <name type="scientific">Pendulispora rubella</name>
    <dbReference type="NCBI Taxonomy" id="2741070"/>
    <lineage>
        <taxon>Bacteria</taxon>
        <taxon>Pseudomonadati</taxon>
        <taxon>Myxococcota</taxon>
        <taxon>Myxococcia</taxon>
        <taxon>Myxococcales</taxon>
        <taxon>Sorangiineae</taxon>
        <taxon>Pendulisporaceae</taxon>
        <taxon>Pendulispora</taxon>
    </lineage>
</organism>
<accession>A0ABZ2L5T9</accession>
<name>A0ABZ2L5T9_9BACT</name>
<reference evidence="2" key="1">
    <citation type="submission" date="2021-12" db="EMBL/GenBank/DDBJ databases">
        <title>Discovery of the Pendulisporaceae a myxobacterial family with distinct sporulation behavior and unique specialized metabolism.</title>
        <authorList>
            <person name="Garcia R."/>
            <person name="Popoff A."/>
            <person name="Bader C.D."/>
            <person name="Loehr J."/>
            <person name="Walesch S."/>
            <person name="Walt C."/>
            <person name="Boldt J."/>
            <person name="Bunk B."/>
            <person name="Haeckl F.J.F.P.J."/>
            <person name="Gunesch A.P."/>
            <person name="Birkelbach J."/>
            <person name="Nuebel U."/>
            <person name="Pietschmann T."/>
            <person name="Bach T."/>
            <person name="Mueller R."/>
        </authorList>
    </citation>
    <scope>NUCLEOTIDE SEQUENCE</scope>
    <source>
        <strain evidence="2">MSr11367</strain>
    </source>
</reference>
<gene>
    <name evidence="2" type="ORF">LVJ94_49590</name>
</gene>
<evidence type="ECO:0000259" key="1">
    <source>
        <dbReference type="PROSITE" id="PS51819"/>
    </source>
</evidence>
<dbReference type="PROSITE" id="PS51819">
    <property type="entry name" value="VOC"/>
    <property type="match status" value="1"/>
</dbReference>
<dbReference type="Pfam" id="PF00903">
    <property type="entry name" value="Glyoxalase"/>
    <property type="match status" value="1"/>
</dbReference>
<dbReference type="PANTHER" id="PTHR39434:SF1">
    <property type="entry name" value="VOC DOMAIN-CONTAINING PROTEIN"/>
    <property type="match status" value="1"/>
</dbReference>
<dbReference type="EMBL" id="CP089983">
    <property type="protein sequence ID" value="WXB04934.1"/>
    <property type="molecule type" value="Genomic_DNA"/>
</dbReference>
<dbReference type="InterPro" id="IPR004360">
    <property type="entry name" value="Glyas_Fos-R_dOase_dom"/>
</dbReference>
<dbReference type="SUPFAM" id="SSF54593">
    <property type="entry name" value="Glyoxalase/Bleomycin resistance protein/Dihydroxybiphenyl dioxygenase"/>
    <property type="match status" value="1"/>
</dbReference>
<dbReference type="CDD" id="cd08357">
    <property type="entry name" value="VOC_like"/>
    <property type="match status" value="1"/>
</dbReference>
<keyword evidence="3" id="KW-1185">Reference proteome</keyword>
<feature type="domain" description="VOC" evidence="1">
    <location>
        <begin position="12"/>
        <end position="138"/>
    </location>
</feature>
<dbReference type="Proteomes" id="UP001374803">
    <property type="component" value="Chromosome"/>
</dbReference>
<dbReference type="Gene3D" id="3.10.180.10">
    <property type="entry name" value="2,3-Dihydroxybiphenyl 1,2-Dioxygenase, domain 1"/>
    <property type="match status" value="1"/>
</dbReference>
<proteinExistence type="predicted"/>
<evidence type="ECO:0000313" key="2">
    <source>
        <dbReference type="EMBL" id="WXB04934.1"/>
    </source>
</evidence>
<dbReference type="PANTHER" id="PTHR39434">
    <property type="match status" value="1"/>
</dbReference>
<sequence>MHAPTTNPALLSPFHLAFPVHDLAQARAFYGELLGCPEGRSSEEWVDFNFYGHQIVAHLAPEETGLVQRNAVDGEAVPVRHFGIVLPMAEWEALAGRLKANGVRFLIEPHTRFQGQRGEQATMFFLDPSGNALEIKAFADIHLLFAK</sequence>
<protein>
    <submittedName>
        <fullName evidence="2">VOC family protein</fullName>
    </submittedName>
</protein>
<dbReference type="InterPro" id="IPR037523">
    <property type="entry name" value="VOC_core"/>
</dbReference>
<evidence type="ECO:0000313" key="3">
    <source>
        <dbReference type="Proteomes" id="UP001374803"/>
    </source>
</evidence>
<dbReference type="RefSeq" id="WP_394834577.1">
    <property type="nucleotide sequence ID" value="NZ_CP089929.1"/>
</dbReference>